<gene>
    <name evidence="1" type="primary">bshB1</name>
    <name evidence="1" type="ORF">ACFQ2E_08790</name>
</gene>
<dbReference type="PANTHER" id="PTHR12993:SF30">
    <property type="entry name" value="N-ACETYL-ALPHA-D-GLUCOSAMINYL L-MALATE DEACETYLASE 1"/>
    <property type="match status" value="1"/>
</dbReference>
<dbReference type="Proteomes" id="UP001597163">
    <property type="component" value="Unassembled WGS sequence"/>
</dbReference>
<dbReference type="PANTHER" id="PTHR12993">
    <property type="entry name" value="N-ACETYLGLUCOSAMINYL-PHOSPHATIDYLINOSITOL DE-N-ACETYLASE-RELATED"/>
    <property type="match status" value="1"/>
</dbReference>
<comment type="caution">
    <text evidence="1">The sequence shown here is derived from an EMBL/GenBank/DDBJ whole genome shotgun (WGS) entry which is preliminary data.</text>
</comment>
<dbReference type="Gene3D" id="3.40.50.10320">
    <property type="entry name" value="LmbE-like"/>
    <property type="match status" value="1"/>
</dbReference>
<dbReference type="InterPro" id="IPR024078">
    <property type="entry name" value="LmbE-like_dom_sf"/>
</dbReference>
<dbReference type="NCBIfam" id="TIGR04001">
    <property type="entry name" value="thiol_BshB1"/>
    <property type="match status" value="1"/>
</dbReference>
<dbReference type="SUPFAM" id="SSF102588">
    <property type="entry name" value="LmbE-like"/>
    <property type="match status" value="1"/>
</dbReference>
<proteinExistence type="predicted"/>
<accession>A0ABW3RBN4</accession>
<evidence type="ECO:0000313" key="2">
    <source>
        <dbReference type="Proteomes" id="UP001597163"/>
    </source>
</evidence>
<dbReference type="RefSeq" id="WP_311938917.1">
    <property type="nucleotide sequence ID" value="NZ_JAVSCK010000002.1"/>
</dbReference>
<organism evidence="1 2">
    <name type="scientific">Hwangdonia seohaensis</name>
    <dbReference type="NCBI Taxonomy" id="1240727"/>
    <lineage>
        <taxon>Bacteria</taxon>
        <taxon>Pseudomonadati</taxon>
        <taxon>Bacteroidota</taxon>
        <taxon>Flavobacteriia</taxon>
        <taxon>Flavobacteriales</taxon>
        <taxon>Flavobacteriaceae</taxon>
        <taxon>Hwangdonia</taxon>
    </lineage>
</organism>
<evidence type="ECO:0000313" key="1">
    <source>
        <dbReference type="EMBL" id="MFD1162510.1"/>
    </source>
</evidence>
<dbReference type="EMBL" id="JBHTLJ010000002">
    <property type="protein sequence ID" value="MFD1162510.1"/>
    <property type="molecule type" value="Genomic_DNA"/>
</dbReference>
<dbReference type="InterPro" id="IPR003737">
    <property type="entry name" value="GlcNAc_PI_deacetylase-related"/>
</dbReference>
<dbReference type="InterPro" id="IPR023842">
    <property type="entry name" value="Bacillithiol_biosynth_BshB1"/>
</dbReference>
<name>A0ABW3RBN4_9FLAO</name>
<reference evidence="2" key="1">
    <citation type="journal article" date="2019" name="Int. J. Syst. Evol. Microbiol.">
        <title>The Global Catalogue of Microorganisms (GCM) 10K type strain sequencing project: providing services to taxonomists for standard genome sequencing and annotation.</title>
        <authorList>
            <consortium name="The Broad Institute Genomics Platform"/>
            <consortium name="The Broad Institute Genome Sequencing Center for Infectious Disease"/>
            <person name="Wu L."/>
            <person name="Ma J."/>
        </authorList>
    </citation>
    <scope>NUCLEOTIDE SEQUENCE [LARGE SCALE GENOMIC DNA]</scope>
    <source>
        <strain evidence="2">CCUG 63246</strain>
    </source>
</reference>
<sequence length="238" mass="26472">MKLDILAIGAHPDDVELGCGATLAKEIALGKKVGILDLTKGELGTRGTAETRAIEANNAAEILGISVRENLGFADGFFVNDKQHQLEIIKMIRKYKPELVICNAIDDRHIDHGKGSKLVSDACFLSGLIKIETTVDGNVQSPWRPKQVYHYIQWKNLEPDLVVDVSNYMEVKMKAVMAYKTQFYDASSKEPETPISSKNFTDSINYRAKDLGRLVGVEYAEGFTVDRYIAVDSLFDLK</sequence>
<keyword evidence="2" id="KW-1185">Reference proteome</keyword>
<dbReference type="Pfam" id="PF02585">
    <property type="entry name" value="PIG-L"/>
    <property type="match status" value="1"/>
</dbReference>
<protein>
    <submittedName>
        <fullName evidence="1">Bacillithiol biosynthesis deacetylase BshB1</fullName>
    </submittedName>
</protein>